<dbReference type="InterPro" id="IPR010093">
    <property type="entry name" value="SinI_DNA-bd"/>
</dbReference>
<name>A0A936NA93_9ACTN</name>
<sequence length="63" mass="7468">MLGVSRPYLIGLLEENQISYRRVGNRRRIRLTDLLAYMREDDLRRAETVAELTAEAQRLNLDY</sequence>
<dbReference type="Proteomes" id="UP000727993">
    <property type="component" value="Unassembled WGS sequence"/>
</dbReference>
<dbReference type="GO" id="GO:0003677">
    <property type="term" value="F:DNA binding"/>
    <property type="evidence" value="ECO:0007669"/>
    <property type="project" value="UniProtKB-KW"/>
</dbReference>
<reference evidence="2 3" key="1">
    <citation type="submission" date="2020-10" db="EMBL/GenBank/DDBJ databases">
        <title>Connecting structure to function with the recovery of over 1000 high-quality activated sludge metagenome-assembled genomes encoding full-length rRNA genes using long-read sequencing.</title>
        <authorList>
            <person name="Singleton C.M."/>
            <person name="Petriglieri F."/>
            <person name="Kristensen J.M."/>
            <person name="Kirkegaard R.H."/>
            <person name="Michaelsen T.Y."/>
            <person name="Andersen M.H."/>
            <person name="Karst S.M."/>
            <person name="Dueholm M.S."/>
            <person name="Nielsen P.H."/>
            <person name="Albertsen M."/>
        </authorList>
    </citation>
    <scope>NUCLEOTIDE SEQUENCE [LARGE SCALE GENOMIC DNA]</scope>
    <source>
        <strain evidence="2">Lyne_18-Q3-R50-59_MAXAC.006</strain>
    </source>
</reference>
<dbReference type="InterPro" id="IPR041657">
    <property type="entry name" value="HTH_17"/>
</dbReference>
<feature type="domain" description="Helix-turn-helix" evidence="1">
    <location>
        <begin position="1"/>
        <end position="40"/>
    </location>
</feature>
<dbReference type="Pfam" id="PF12728">
    <property type="entry name" value="HTH_17"/>
    <property type="match status" value="1"/>
</dbReference>
<gene>
    <name evidence="2" type="ORF">IPN02_06560</name>
</gene>
<dbReference type="EMBL" id="JADJZA010000002">
    <property type="protein sequence ID" value="MBK9296508.1"/>
    <property type="molecule type" value="Genomic_DNA"/>
</dbReference>
<organism evidence="2 3">
    <name type="scientific">Candidatus Neomicrothrix subdominans</name>
    <dbReference type="NCBI Taxonomy" id="2954438"/>
    <lineage>
        <taxon>Bacteria</taxon>
        <taxon>Bacillati</taxon>
        <taxon>Actinomycetota</taxon>
        <taxon>Acidimicrobiia</taxon>
        <taxon>Acidimicrobiales</taxon>
        <taxon>Microthrixaceae</taxon>
        <taxon>Candidatus Neomicrothrix</taxon>
    </lineage>
</organism>
<accession>A0A936NA93</accession>
<dbReference type="AlphaFoldDB" id="A0A936NA93"/>
<proteinExistence type="predicted"/>
<evidence type="ECO:0000313" key="2">
    <source>
        <dbReference type="EMBL" id="MBK9296508.1"/>
    </source>
</evidence>
<dbReference type="NCBIfam" id="TIGR01764">
    <property type="entry name" value="excise"/>
    <property type="match status" value="1"/>
</dbReference>
<protein>
    <submittedName>
        <fullName evidence="2">Excisionase family DNA-binding protein</fullName>
    </submittedName>
</protein>
<evidence type="ECO:0000259" key="1">
    <source>
        <dbReference type="Pfam" id="PF12728"/>
    </source>
</evidence>
<comment type="caution">
    <text evidence="2">The sequence shown here is derived from an EMBL/GenBank/DDBJ whole genome shotgun (WGS) entry which is preliminary data.</text>
</comment>
<evidence type="ECO:0000313" key="3">
    <source>
        <dbReference type="Proteomes" id="UP000727993"/>
    </source>
</evidence>
<keyword evidence="2" id="KW-0238">DNA-binding</keyword>